<evidence type="ECO:0000313" key="3">
    <source>
        <dbReference type="Proteomes" id="UP000076798"/>
    </source>
</evidence>
<evidence type="ECO:0000313" key="2">
    <source>
        <dbReference type="EMBL" id="KZT31915.1"/>
    </source>
</evidence>
<reference evidence="2 3" key="1">
    <citation type="journal article" date="2016" name="Mol. Biol. Evol.">
        <title>Comparative Genomics of Early-Diverging Mushroom-Forming Fungi Provides Insights into the Origins of Lignocellulose Decay Capabilities.</title>
        <authorList>
            <person name="Nagy L.G."/>
            <person name="Riley R."/>
            <person name="Tritt A."/>
            <person name="Adam C."/>
            <person name="Daum C."/>
            <person name="Floudas D."/>
            <person name="Sun H."/>
            <person name="Yadav J.S."/>
            <person name="Pangilinan J."/>
            <person name="Larsson K.H."/>
            <person name="Matsuura K."/>
            <person name="Barry K."/>
            <person name="Labutti K."/>
            <person name="Kuo R."/>
            <person name="Ohm R.A."/>
            <person name="Bhattacharya S.S."/>
            <person name="Shirouzu T."/>
            <person name="Yoshinaga Y."/>
            <person name="Martin F.M."/>
            <person name="Grigoriev I.V."/>
            <person name="Hibbett D.S."/>
        </authorList>
    </citation>
    <scope>NUCLEOTIDE SEQUENCE [LARGE SCALE GENOMIC DNA]</scope>
    <source>
        <strain evidence="2 3">HHB10207 ss-3</strain>
    </source>
</reference>
<proteinExistence type="predicted"/>
<evidence type="ECO:0000256" key="1">
    <source>
        <dbReference type="SAM" id="MobiDB-lite"/>
    </source>
</evidence>
<feature type="region of interest" description="Disordered" evidence="1">
    <location>
        <begin position="162"/>
        <end position="184"/>
    </location>
</feature>
<sequence length="228" mass="26217">MPWIVFLEILEDFRYSLLYKRPTGRDAGSGKDELRRGYLIHRCFTCYKETAVLFCGALNVLLRPSRAQSGKGYSSVCVGTFHNAWYARRFRVSIFLRDGGLERGHCLPEIHPPEIQQLRLLVKILLVKRIMLRRRSQNPRVSFSTLHACLVACRKSTSRSSSATTRIDEDVRKKEGEPWPSGESGVGITEANLENFCNVKFRSPSLLPLYHRQHPRDFYRGISLLAEM</sequence>
<protein>
    <submittedName>
        <fullName evidence="2">Uncharacterized protein</fullName>
    </submittedName>
</protein>
<organism evidence="2 3">
    <name type="scientific">Sistotremastrum suecicum HHB10207 ss-3</name>
    <dbReference type="NCBI Taxonomy" id="1314776"/>
    <lineage>
        <taxon>Eukaryota</taxon>
        <taxon>Fungi</taxon>
        <taxon>Dikarya</taxon>
        <taxon>Basidiomycota</taxon>
        <taxon>Agaricomycotina</taxon>
        <taxon>Agaricomycetes</taxon>
        <taxon>Sistotremastrales</taxon>
        <taxon>Sistotremastraceae</taxon>
        <taxon>Sistotremastrum</taxon>
    </lineage>
</organism>
<accession>A0A165X7U0</accession>
<feature type="compositionally biased region" description="Basic and acidic residues" evidence="1">
    <location>
        <begin position="166"/>
        <end position="177"/>
    </location>
</feature>
<dbReference type="AlphaFoldDB" id="A0A165X7U0"/>
<keyword evidence="3" id="KW-1185">Reference proteome</keyword>
<dbReference type="Proteomes" id="UP000076798">
    <property type="component" value="Unassembled WGS sequence"/>
</dbReference>
<name>A0A165X7U0_9AGAM</name>
<gene>
    <name evidence="2" type="ORF">SISSUDRAFT_637228</name>
</gene>
<dbReference type="EMBL" id="KV428427">
    <property type="protein sequence ID" value="KZT31915.1"/>
    <property type="molecule type" value="Genomic_DNA"/>
</dbReference>